<reference evidence="3" key="2">
    <citation type="submission" date="2023-11" db="UniProtKB">
        <authorList>
            <consortium name="WormBaseParasite"/>
        </authorList>
    </citation>
    <scope>IDENTIFICATION</scope>
</reference>
<protein>
    <recommendedName>
        <fullName evidence="1">Reverse transcriptase domain-containing protein</fullName>
    </recommendedName>
</protein>
<evidence type="ECO:0000313" key="2">
    <source>
        <dbReference type="Proteomes" id="UP000050795"/>
    </source>
</evidence>
<sequence length="1043" mass="119762">MTAHTAIPNYCLELTLHDSDNSLLRQKPSISFSSDSQSSLHPNLLELGNTTDPLWTSSFPRASTDIDISLSSEDTMIESHHQLLQDMAKILRYDSVNPNIVLINARSAVNKMAYVQSLLLISQPTALMITEAWCTSEINDDFFHCEGYSFFRKNRSVGRGGGCIIYVKSDCRAVHYDDPNLDICDTLWVTLYINKQQTLLLGCIYRPPNHDSELLSQITAAFHYTSKLNFTYKVIGGDFNMPEVSWEPISAPPRYSKFLDAVDLCGWTQSILRPTRNQNILDLVFLKDIALSTIDISRPFPGSDHNTVICALDTKLHSSKRSTLRKTFMCFGKARWDVSNSFIRSLDWDLFFSNSNLDTVLLAFYQNVSICFDNLVPKCKENPRENIKNFIPIKVKAKLRKLYRQYHRENDFSCLLNIQNIYLALKENNDKALLRQEHAALKDSSKYTAICRLYRKRLNSRKTDIQFILENGETTSDSKIICELLNSHFSQSYTYDDNTLPQPLFPVRSQKTLEIISFSLDNIKKAITSLKSSNNPGPDMVPSTFLKYGGEDIPILLLKLFSTSLSTGTYPDAWKTTHITPRYKSGSRSSVMSYRPINLTSVISRVLEKIVKSAIFDFLSQEKLITPYQHGFMKSRSCTTCHLQFFDHISQLKDSSMITVVVYLDLSKAFDTVSHRLLISKVQSYGIQGSLLSWLSSFLSNRMQMVRLGSHTSNPVRITSGVIQGSVLGPLLFLLYFNDICDVIKHGRPFLFADDIKIVYHSLRNEVSCVFSRIQDDIESVQLWCNTWKMKFNVEKCGVLCSKSISSELSISLHNKHIPRLPLTTDLGLKYTPEFSLAEYVKLQVSKVKRLFGFLFRNFKTSESKIMLYKLCVRPLLEFCPPIMDSVSVKDRCKLESLQRAFTKRLVGDNLCISYYDRCNLFDLEPLWVRRLKFNLKITFRIAKGLIYFPHNDFTFSSPKKYNLRNKSSSFKVPRCHTKYRSNSFTVRYRCIWNRLPTEIRDSPTPKTFSSLLNKYFINNGLEGVCDKLKIRDLIRHSSDPHC</sequence>
<dbReference type="InterPro" id="IPR000477">
    <property type="entry name" value="RT_dom"/>
</dbReference>
<dbReference type="GO" id="GO:0007508">
    <property type="term" value="P:larval heart development"/>
    <property type="evidence" value="ECO:0007669"/>
    <property type="project" value="TreeGrafter"/>
</dbReference>
<proteinExistence type="predicted"/>
<evidence type="ECO:0000259" key="1">
    <source>
        <dbReference type="PROSITE" id="PS50878"/>
    </source>
</evidence>
<dbReference type="PANTHER" id="PTHR33395:SF22">
    <property type="entry name" value="REVERSE TRANSCRIPTASE DOMAIN-CONTAINING PROTEIN"/>
    <property type="match status" value="1"/>
</dbReference>
<dbReference type="CDD" id="cd01650">
    <property type="entry name" value="RT_nLTR_like"/>
    <property type="match status" value="1"/>
</dbReference>
<evidence type="ECO:0000313" key="3">
    <source>
        <dbReference type="WBParaSite" id="TREG1_136560.1"/>
    </source>
</evidence>
<dbReference type="Proteomes" id="UP000050795">
    <property type="component" value="Unassembled WGS sequence"/>
</dbReference>
<dbReference type="GO" id="GO:0031012">
    <property type="term" value="C:extracellular matrix"/>
    <property type="evidence" value="ECO:0007669"/>
    <property type="project" value="TreeGrafter"/>
</dbReference>
<dbReference type="InterPro" id="IPR005135">
    <property type="entry name" value="Endo/exonuclease/phosphatase"/>
</dbReference>
<dbReference type="WBParaSite" id="TREG1_136560.1">
    <property type="protein sequence ID" value="TREG1_136560.1"/>
    <property type="gene ID" value="TREG1_136560"/>
</dbReference>
<keyword evidence="2" id="KW-1185">Reference proteome</keyword>
<dbReference type="Pfam" id="PF00078">
    <property type="entry name" value="RVT_1"/>
    <property type="match status" value="1"/>
</dbReference>
<dbReference type="GO" id="GO:0003824">
    <property type="term" value="F:catalytic activity"/>
    <property type="evidence" value="ECO:0007669"/>
    <property type="project" value="InterPro"/>
</dbReference>
<dbReference type="PANTHER" id="PTHR33395">
    <property type="entry name" value="TRANSCRIPTASE, PUTATIVE-RELATED-RELATED"/>
    <property type="match status" value="1"/>
</dbReference>
<dbReference type="SUPFAM" id="SSF56672">
    <property type="entry name" value="DNA/RNA polymerases"/>
    <property type="match status" value="1"/>
</dbReference>
<reference evidence="2" key="1">
    <citation type="submission" date="2022-06" db="EMBL/GenBank/DDBJ databases">
        <authorList>
            <person name="Berger JAMES D."/>
            <person name="Berger JAMES D."/>
        </authorList>
    </citation>
    <scope>NUCLEOTIDE SEQUENCE [LARGE SCALE GENOMIC DNA]</scope>
</reference>
<dbReference type="Gene3D" id="3.60.10.10">
    <property type="entry name" value="Endonuclease/exonuclease/phosphatase"/>
    <property type="match status" value="1"/>
</dbReference>
<name>A0AA85J2N7_TRIRE</name>
<organism evidence="2 3">
    <name type="scientific">Trichobilharzia regenti</name>
    <name type="common">Nasal bird schistosome</name>
    <dbReference type="NCBI Taxonomy" id="157069"/>
    <lineage>
        <taxon>Eukaryota</taxon>
        <taxon>Metazoa</taxon>
        <taxon>Spiralia</taxon>
        <taxon>Lophotrochozoa</taxon>
        <taxon>Platyhelminthes</taxon>
        <taxon>Trematoda</taxon>
        <taxon>Digenea</taxon>
        <taxon>Strigeidida</taxon>
        <taxon>Schistosomatoidea</taxon>
        <taxon>Schistosomatidae</taxon>
        <taxon>Trichobilharzia</taxon>
    </lineage>
</organism>
<dbReference type="InterPro" id="IPR043502">
    <property type="entry name" value="DNA/RNA_pol_sf"/>
</dbReference>
<dbReference type="AlphaFoldDB" id="A0AA85J2N7"/>
<dbReference type="SUPFAM" id="SSF56219">
    <property type="entry name" value="DNase I-like"/>
    <property type="match status" value="1"/>
</dbReference>
<accession>A0AA85J2N7</accession>
<dbReference type="InterPro" id="IPR036691">
    <property type="entry name" value="Endo/exonu/phosph_ase_sf"/>
</dbReference>
<feature type="domain" description="Reverse transcriptase" evidence="1">
    <location>
        <begin position="563"/>
        <end position="813"/>
    </location>
</feature>
<dbReference type="Pfam" id="PF14529">
    <property type="entry name" value="Exo_endo_phos_2"/>
    <property type="match status" value="1"/>
</dbReference>
<dbReference type="GO" id="GO:0061343">
    <property type="term" value="P:cell adhesion involved in heart morphogenesis"/>
    <property type="evidence" value="ECO:0007669"/>
    <property type="project" value="TreeGrafter"/>
</dbReference>
<dbReference type="PROSITE" id="PS50878">
    <property type="entry name" value="RT_POL"/>
    <property type="match status" value="1"/>
</dbReference>
<dbReference type="PRINTS" id="PR01345">
    <property type="entry name" value="CERVTRCPTASE"/>
</dbReference>